<dbReference type="Proteomes" id="UP000887565">
    <property type="component" value="Unplaced"/>
</dbReference>
<proteinExistence type="predicted"/>
<keyword evidence="1" id="KW-1185">Reference proteome</keyword>
<organism evidence="1 2">
    <name type="scientific">Romanomermis culicivorax</name>
    <name type="common">Nematode worm</name>
    <dbReference type="NCBI Taxonomy" id="13658"/>
    <lineage>
        <taxon>Eukaryota</taxon>
        <taxon>Metazoa</taxon>
        <taxon>Ecdysozoa</taxon>
        <taxon>Nematoda</taxon>
        <taxon>Enoplea</taxon>
        <taxon>Dorylaimia</taxon>
        <taxon>Mermithida</taxon>
        <taxon>Mermithoidea</taxon>
        <taxon>Mermithidae</taxon>
        <taxon>Romanomermis</taxon>
    </lineage>
</organism>
<evidence type="ECO:0000313" key="2">
    <source>
        <dbReference type="WBParaSite" id="nRc.2.0.1.t06766-RA"/>
    </source>
</evidence>
<protein>
    <submittedName>
        <fullName evidence="2">Uncharacterized protein</fullName>
    </submittedName>
</protein>
<accession>A0A915HZT0</accession>
<name>A0A915HZT0_ROMCU</name>
<evidence type="ECO:0000313" key="1">
    <source>
        <dbReference type="Proteomes" id="UP000887565"/>
    </source>
</evidence>
<reference evidence="2" key="1">
    <citation type="submission" date="2022-11" db="UniProtKB">
        <authorList>
            <consortium name="WormBaseParasite"/>
        </authorList>
    </citation>
    <scope>IDENTIFICATION</scope>
</reference>
<dbReference type="WBParaSite" id="nRc.2.0.1.t06766-RA">
    <property type="protein sequence ID" value="nRc.2.0.1.t06766-RA"/>
    <property type="gene ID" value="nRc.2.0.1.g06766"/>
</dbReference>
<dbReference type="AlphaFoldDB" id="A0A915HZT0"/>
<sequence length="90" mass="10285">MLIVGESWAKSVIVRTFLCGERQIIVEDEDDIKNFVSQLNSRMALQDEDSPIQESNCEARSSYEIPSPDLIDLFVEKSNCFCLRDQSPKI</sequence>